<dbReference type="Proteomes" id="UP001380186">
    <property type="component" value="Chromosome"/>
</dbReference>
<proteinExistence type="predicted"/>
<dbReference type="SUPFAM" id="SSF48295">
    <property type="entry name" value="TrpR-like"/>
    <property type="match status" value="1"/>
</dbReference>
<dbReference type="EMBL" id="AP029022">
    <property type="protein sequence ID" value="BEV03755.1"/>
    <property type="molecule type" value="Genomic_DNA"/>
</dbReference>
<protein>
    <submittedName>
        <fullName evidence="1">Helix-turn-helix domain-containing protein</fullName>
    </submittedName>
</protein>
<evidence type="ECO:0000313" key="1">
    <source>
        <dbReference type="EMBL" id="BEV03755.1"/>
    </source>
</evidence>
<reference evidence="1 2" key="1">
    <citation type="journal article" date="2020" name="Microbes Environ.">
        <title>Synthetic bacterial community of duckweed: a simple and stable system to study plant-microbe interactions.</title>
        <authorList>
            <person name="Ishizawa H."/>
            <person name="Tada M."/>
            <person name="Kuroda M."/>
            <person name="Inoue D."/>
            <person name="Futamata H."/>
            <person name="Ike M."/>
        </authorList>
    </citation>
    <scope>NUCLEOTIDE SEQUENCE [LARGE SCALE GENOMIC DNA]</scope>
    <source>
        <strain evidence="1 2">DW100</strain>
    </source>
</reference>
<dbReference type="RefSeq" id="WP_338614592.1">
    <property type="nucleotide sequence ID" value="NZ_AP029022.1"/>
</dbReference>
<organism evidence="1 2">
    <name type="scientific">Chryseobacterium gambrini</name>
    <dbReference type="NCBI Taxonomy" id="373672"/>
    <lineage>
        <taxon>Bacteria</taxon>
        <taxon>Pseudomonadati</taxon>
        <taxon>Bacteroidota</taxon>
        <taxon>Flavobacteriia</taxon>
        <taxon>Flavobacteriales</taxon>
        <taxon>Weeksellaceae</taxon>
        <taxon>Chryseobacterium group</taxon>
        <taxon>Chryseobacterium</taxon>
    </lineage>
</organism>
<sequence length="105" mass="12602">MENYEYSNPDYKRIYSDILVAKFPHKISECQTILSKKNISVLDVIKLNTIIFGFFQENQKHRSYDRATIFEILDYQKKNKLNNSQLALHFKLSRSTIAKWRKHFV</sequence>
<gene>
    <name evidence="1" type="ORF">CRDW_11290</name>
</gene>
<dbReference type="InterPro" id="IPR010921">
    <property type="entry name" value="Trp_repressor/repl_initiator"/>
</dbReference>
<keyword evidence="2" id="KW-1185">Reference proteome</keyword>
<name>A0ABN7CBT6_9FLAO</name>
<evidence type="ECO:0000313" key="2">
    <source>
        <dbReference type="Proteomes" id="UP001380186"/>
    </source>
</evidence>
<accession>A0ABN7CBT6</accession>